<keyword evidence="2 6" id="KW-0031">Aminopeptidase</keyword>
<feature type="binding site" evidence="6">
    <location>
        <position position="233"/>
    </location>
    <ligand>
        <name>a divalent metal cation</name>
        <dbReference type="ChEBI" id="CHEBI:60240"/>
        <label>1</label>
    </ligand>
</feature>
<dbReference type="CDD" id="cd01086">
    <property type="entry name" value="MetAP1"/>
    <property type="match status" value="1"/>
</dbReference>
<dbReference type="Pfam" id="PF00557">
    <property type="entry name" value="Peptidase_M24"/>
    <property type="match status" value="1"/>
</dbReference>
<keyword evidence="5 6" id="KW-0378">Hydrolase</keyword>
<comment type="function">
    <text evidence="1 6">Removes the N-terminal methionine from nascent proteins. The N-terminal methionine is often cleaved when the second residue in the primary sequence is small and uncharged (Met-Ala-, Cys, Gly, Pro, Ser, Thr, or Val). Requires deformylation of the N(alpha)-formylated initiator methionine before it can be hydrolyzed.</text>
</comment>
<dbReference type="HAMAP" id="MF_01974">
    <property type="entry name" value="MetAP_1"/>
    <property type="match status" value="1"/>
</dbReference>
<dbReference type="AlphaFoldDB" id="A0A2T2WGL5"/>
<evidence type="ECO:0000256" key="4">
    <source>
        <dbReference type="ARBA" id="ARBA00022723"/>
    </source>
</evidence>
<dbReference type="InterPro" id="IPR036005">
    <property type="entry name" value="Creatinase/aminopeptidase-like"/>
</dbReference>
<keyword evidence="4 6" id="KW-0479">Metal-binding</keyword>
<comment type="similarity">
    <text evidence="6">Belongs to the peptidase M24A family. Methionine aminopeptidase type 1 subfamily.</text>
</comment>
<evidence type="ECO:0000256" key="2">
    <source>
        <dbReference type="ARBA" id="ARBA00022438"/>
    </source>
</evidence>
<comment type="cofactor">
    <cofactor evidence="6">
        <name>Co(2+)</name>
        <dbReference type="ChEBI" id="CHEBI:48828"/>
    </cofactor>
    <cofactor evidence="6">
        <name>Zn(2+)</name>
        <dbReference type="ChEBI" id="CHEBI:29105"/>
    </cofactor>
    <cofactor evidence="6">
        <name>Mn(2+)</name>
        <dbReference type="ChEBI" id="CHEBI:29035"/>
    </cofactor>
    <cofactor evidence="6">
        <name>Fe(2+)</name>
        <dbReference type="ChEBI" id="CHEBI:29033"/>
    </cofactor>
    <text evidence="6">Binds 2 divalent metal cations per subunit. Has a high-affinity and a low affinity metal-binding site. The true nature of the physiological cofactor is under debate. The enzyme is active with cobalt, zinc, manganese or divalent iron ions. Most likely, methionine aminopeptidases function as mononuclear Fe(2+)-metalloproteases under physiological conditions, and the catalytically relevant metal-binding site has been assigned to the histidine-containing high-affinity site.</text>
</comment>
<feature type="binding site" evidence="6">
    <location>
        <position position="202"/>
    </location>
    <ligand>
        <name>a divalent metal cation</name>
        <dbReference type="ChEBI" id="CHEBI:60240"/>
        <label>2</label>
        <note>catalytic</note>
    </ligand>
</feature>
<dbReference type="GO" id="GO:0005829">
    <property type="term" value="C:cytosol"/>
    <property type="evidence" value="ECO:0007669"/>
    <property type="project" value="TreeGrafter"/>
</dbReference>
<dbReference type="PRINTS" id="PR00599">
    <property type="entry name" value="MAPEPTIDASE"/>
</dbReference>
<dbReference type="PANTHER" id="PTHR43330:SF27">
    <property type="entry name" value="METHIONINE AMINOPEPTIDASE"/>
    <property type="match status" value="1"/>
</dbReference>
<feature type="binding site" evidence="6">
    <location>
        <position position="233"/>
    </location>
    <ligand>
        <name>a divalent metal cation</name>
        <dbReference type="ChEBI" id="CHEBI:60240"/>
        <label>2</label>
        <note>catalytic</note>
    </ligand>
</feature>
<evidence type="ECO:0000256" key="3">
    <source>
        <dbReference type="ARBA" id="ARBA00022670"/>
    </source>
</evidence>
<evidence type="ECO:0000256" key="6">
    <source>
        <dbReference type="HAMAP-Rule" id="MF_01974"/>
    </source>
</evidence>
<dbReference type="EC" id="3.4.11.18" evidence="6 7"/>
<dbReference type="NCBIfam" id="TIGR00500">
    <property type="entry name" value="met_pdase_I"/>
    <property type="match status" value="1"/>
</dbReference>
<evidence type="ECO:0000256" key="5">
    <source>
        <dbReference type="ARBA" id="ARBA00022801"/>
    </source>
</evidence>
<dbReference type="GO" id="GO:0070006">
    <property type="term" value="F:metalloaminopeptidase activity"/>
    <property type="evidence" value="ECO:0007669"/>
    <property type="project" value="UniProtKB-UniRule"/>
</dbReference>
<dbReference type="GO" id="GO:0046872">
    <property type="term" value="F:metal ion binding"/>
    <property type="evidence" value="ECO:0007669"/>
    <property type="project" value="UniProtKB-UniRule"/>
</dbReference>
<comment type="caution">
    <text evidence="9">The sequence shown here is derived from an EMBL/GenBank/DDBJ whole genome shotgun (WGS) entry which is preliminary data.</text>
</comment>
<dbReference type="Proteomes" id="UP000241848">
    <property type="component" value="Unassembled WGS sequence"/>
</dbReference>
<name>A0A2T2WGL5_9FIRM</name>
<feature type="binding site" evidence="6">
    <location>
        <position position="169"/>
    </location>
    <ligand>
        <name>a divalent metal cation</name>
        <dbReference type="ChEBI" id="CHEBI:60240"/>
        <label>2</label>
        <note>catalytic</note>
    </ligand>
</feature>
<evidence type="ECO:0000313" key="9">
    <source>
        <dbReference type="EMBL" id="PSR21382.1"/>
    </source>
</evidence>
<protein>
    <recommendedName>
        <fullName evidence="6 7">Methionine aminopeptidase</fullName>
        <shortName evidence="6">MAP</shortName>
        <shortName evidence="6">MetAP</shortName>
        <ecNumber evidence="6 7">3.4.11.18</ecNumber>
    </recommendedName>
    <alternativeName>
        <fullName evidence="6">Peptidase M</fullName>
    </alternativeName>
</protein>
<dbReference type="GO" id="GO:0006508">
    <property type="term" value="P:proteolysis"/>
    <property type="evidence" value="ECO:0007669"/>
    <property type="project" value="UniProtKB-KW"/>
</dbReference>
<dbReference type="PROSITE" id="PS00680">
    <property type="entry name" value="MAP_1"/>
    <property type="match status" value="1"/>
</dbReference>
<feature type="binding site" evidence="6">
    <location>
        <position position="105"/>
    </location>
    <ligand>
        <name>a divalent metal cation</name>
        <dbReference type="ChEBI" id="CHEBI:60240"/>
        <label>1</label>
    </ligand>
</feature>
<organism evidence="9 10">
    <name type="scientific">Sulfobacillus acidophilus</name>
    <dbReference type="NCBI Taxonomy" id="53633"/>
    <lineage>
        <taxon>Bacteria</taxon>
        <taxon>Bacillati</taxon>
        <taxon>Bacillota</taxon>
        <taxon>Clostridia</taxon>
        <taxon>Eubacteriales</taxon>
        <taxon>Clostridiales Family XVII. Incertae Sedis</taxon>
        <taxon>Sulfobacillus</taxon>
    </lineage>
</organism>
<feature type="binding site" evidence="6">
    <location>
        <position position="77"/>
    </location>
    <ligand>
        <name>substrate</name>
    </ligand>
</feature>
<dbReference type="InterPro" id="IPR001714">
    <property type="entry name" value="Pept_M24_MAP"/>
</dbReference>
<dbReference type="InterPro" id="IPR000994">
    <property type="entry name" value="Pept_M24"/>
</dbReference>
<evidence type="ECO:0000313" key="10">
    <source>
        <dbReference type="Proteomes" id="UP000241848"/>
    </source>
</evidence>
<evidence type="ECO:0000256" key="1">
    <source>
        <dbReference type="ARBA" id="ARBA00002521"/>
    </source>
</evidence>
<comment type="subunit">
    <text evidence="6">Monomer.</text>
</comment>
<feature type="domain" description="Peptidase M24" evidence="8">
    <location>
        <begin position="11"/>
        <end position="238"/>
    </location>
</feature>
<feature type="binding site" evidence="6">
    <location>
        <position position="176"/>
    </location>
    <ligand>
        <name>substrate</name>
    </ligand>
</feature>
<keyword evidence="3 6" id="KW-0645">Protease</keyword>
<dbReference type="EMBL" id="PXYV01000035">
    <property type="protein sequence ID" value="PSR21382.1"/>
    <property type="molecule type" value="Genomic_DNA"/>
</dbReference>
<dbReference type="PANTHER" id="PTHR43330">
    <property type="entry name" value="METHIONINE AMINOPEPTIDASE"/>
    <property type="match status" value="1"/>
</dbReference>
<dbReference type="SUPFAM" id="SSF55920">
    <property type="entry name" value="Creatinase/aminopeptidase"/>
    <property type="match status" value="1"/>
</dbReference>
<dbReference type="GO" id="GO:0004239">
    <property type="term" value="F:initiator methionyl aminopeptidase activity"/>
    <property type="evidence" value="ECO:0007669"/>
    <property type="project" value="UniProtKB-UniRule"/>
</dbReference>
<dbReference type="InterPro" id="IPR002467">
    <property type="entry name" value="Pept_M24A_MAP1"/>
</dbReference>
<reference evidence="9 10" key="1">
    <citation type="journal article" date="2014" name="BMC Genomics">
        <title>Comparison of environmental and isolate Sulfobacillus genomes reveals diverse carbon, sulfur, nitrogen, and hydrogen metabolisms.</title>
        <authorList>
            <person name="Justice N.B."/>
            <person name="Norman A."/>
            <person name="Brown C.T."/>
            <person name="Singh A."/>
            <person name="Thomas B.C."/>
            <person name="Banfield J.F."/>
        </authorList>
    </citation>
    <scope>NUCLEOTIDE SEQUENCE [LARGE SCALE GENOMIC DNA]</scope>
    <source>
        <strain evidence="9">AMDSBA3</strain>
    </source>
</reference>
<sequence length="250" mass="27109">MIELKSRRDREKMRRAGHVVAEVLEILRDAIVPGMVTRELDRIADREIKRRGAIPVFKGYQGYPASVCISINDQVVHGIPGDRVIKPGDLVSIDLGATVEGFVGDSALSLFVGSPPDDRARELLRVTEESLREGIAAARVGGHLGDIGAAVQRHVESHGFSVVRDFVGHGIGRQMHEDPQVPNYGEAGRGLLLKAGLAIAIEPMVNQGGYEVDVGDDGWTVTTRDHSLSAHFEHTIFLDEDGPEILTAIS</sequence>
<dbReference type="Gene3D" id="3.90.230.10">
    <property type="entry name" value="Creatinase/methionine aminopeptidase superfamily"/>
    <property type="match status" value="1"/>
</dbReference>
<evidence type="ECO:0000259" key="8">
    <source>
        <dbReference type="Pfam" id="PF00557"/>
    </source>
</evidence>
<feature type="binding site" evidence="6">
    <location>
        <position position="94"/>
    </location>
    <ligand>
        <name>a divalent metal cation</name>
        <dbReference type="ChEBI" id="CHEBI:60240"/>
        <label>1</label>
    </ligand>
</feature>
<evidence type="ECO:0000256" key="7">
    <source>
        <dbReference type="RuleBase" id="RU003653"/>
    </source>
</evidence>
<proteinExistence type="inferred from homology"/>
<gene>
    <name evidence="6 9" type="primary">map</name>
    <name evidence="9" type="ORF">C7B45_10995</name>
</gene>
<accession>A0A2T2WGL5</accession>
<comment type="catalytic activity">
    <reaction evidence="6 7">
        <text>Release of N-terminal amino acids, preferentially methionine, from peptides and arylamides.</text>
        <dbReference type="EC" id="3.4.11.18"/>
    </reaction>
</comment>
<feature type="binding site" evidence="6">
    <location>
        <position position="105"/>
    </location>
    <ligand>
        <name>a divalent metal cation</name>
        <dbReference type="ChEBI" id="CHEBI:60240"/>
        <label>2</label>
        <note>catalytic</note>
    </ligand>
</feature>